<keyword evidence="1" id="KW-1133">Transmembrane helix</keyword>
<evidence type="ECO:0000313" key="3">
    <source>
        <dbReference type="Proteomes" id="UP000737171"/>
    </source>
</evidence>
<keyword evidence="1" id="KW-0472">Membrane</keyword>
<keyword evidence="1" id="KW-0812">Transmembrane</keyword>
<organism evidence="2 3">
    <name type="scientific">Pseudaquabacterium terrae</name>
    <dbReference type="NCBI Taxonomy" id="2732868"/>
    <lineage>
        <taxon>Bacteria</taxon>
        <taxon>Pseudomonadati</taxon>
        <taxon>Pseudomonadota</taxon>
        <taxon>Betaproteobacteria</taxon>
        <taxon>Burkholderiales</taxon>
        <taxon>Sphaerotilaceae</taxon>
        <taxon>Pseudaquabacterium</taxon>
    </lineage>
</organism>
<evidence type="ECO:0000313" key="2">
    <source>
        <dbReference type="EMBL" id="NRF69126.1"/>
    </source>
</evidence>
<gene>
    <name evidence="2" type="ORF">HLB44_19200</name>
</gene>
<accession>A0ABX2EKD8</accession>
<comment type="caution">
    <text evidence="2">The sequence shown here is derived from an EMBL/GenBank/DDBJ whole genome shotgun (WGS) entry which is preliminary data.</text>
</comment>
<reference evidence="2 3" key="1">
    <citation type="submission" date="2020-05" db="EMBL/GenBank/DDBJ databases">
        <title>Aquincola sp. isolate from soil.</title>
        <authorList>
            <person name="Han J."/>
            <person name="Kim D.-U."/>
        </authorList>
    </citation>
    <scope>NUCLEOTIDE SEQUENCE [LARGE SCALE GENOMIC DNA]</scope>
    <source>
        <strain evidence="2 3">S2</strain>
    </source>
</reference>
<feature type="transmembrane region" description="Helical" evidence="1">
    <location>
        <begin position="30"/>
        <end position="46"/>
    </location>
</feature>
<proteinExistence type="predicted"/>
<dbReference type="EMBL" id="JABRWJ010000005">
    <property type="protein sequence ID" value="NRF69126.1"/>
    <property type="molecule type" value="Genomic_DNA"/>
</dbReference>
<protein>
    <submittedName>
        <fullName evidence="2">Uncharacterized protein</fullName>
    </submittedName>
</protein>
<evidence type="ECO:0000256" key="1">
    <source>
        <dbReference type="SAM" id="Phobius"/>
    </source>
</evidence>
<dbReference type="Proteomes" id="UP000737171">
    <property type="component" value="Unassembled WGS sequence"/>
</dbReference>
<sequence>MKRMLIIFTALLLVLAGLLGWQGETEVAAMLGSCAACALVLLLLFGKRGLNADLPPEAKERWRSLDIF</sequence>
<name>A0ABX2EKD8_9BURK</name>
<keyword evidence="3" id="KW-1185">Reference proteome</keyword>
<dbReference type="RefSeq" id="WP_173125463.1">
    <property type="nucleotide sequence ID" value="NZ_JABRWJ010000005.1"/>
</dbReference>